<comment type="caution">
    <text evidence="5">Lacks conserved residue(s) required for the propagation of feature annotation.</text>
</comment>
<dbReference type="GO" id="GO:0033281">
    <property type="term" value="C:TAT protein transport complex"/>
    <property type="evidence" value="ECO:0007669"/>
    <property type="project" value="UniProtKB-UniRule"/>
</dbReference>
<dbReference type="Pfam" id="PF00902">
    <property type="entry name" value="TatC"/>
    <property type="match status" value="2"/>
</dbReference>
<dbReference type="EMBL" id="QFQP01000007">
    <property type="protein sequence ID" value="PZR14557.1"/>
    <property type="molecule type" value="Genomic_DNA"/>
</dbReference>
<proteinExistence type="inferred from homology"/>
<organism evidence="6 7">
    <name type="scientific">Archangium gephyra</name>
    <dbReference type="NCBI Taxonomy" id="48"/>
    <lineage>
        <taxon>Bacteria</taxon>
        <taxon>Pseudomonadati</taxon>
        <taxon>Myxococcota</taxon>
        <taxon>Myxococcia</taxon>
        <taxon>Myxococcales</taxon>
        <taxon>Cystobacterineae</taxon>
        <taxon>Archangiaceae</taxon>
        <taxon>Archangium</taxon>
    </lineage>
</organism>
<dbReference type="GO" id="GO:0065002">
    <property type="term" value="P:intracellular protein transmembrane transport"/>
    <property type="evidence" value="ECO:0007669"/>
    <property type="project" value="TreeGrafter"/>
</dbReference>
<keyword evidence="5" id="KW-0811">Translocation</keyword>
<evidence type="ECO:0000256" key="3">
    <source>
        <dbReference type="ARBA" id="ARBA00022989"/>
    </source>
</evidence>
<dbReference type="AlphaFoldDB" id="A0A2W5TL80"/>
<name>A0A2W5TL80_9BACT</name>
<sequence length="407" mass="44534">MSLMEHLGELRTRLMRVTIAVLILGFASLIFAREIYGLLMRPVLLSLPPDAASLVYTSAIEEINVLMKIGLYAGVFMSTPVLLWQIWGFVAPGLYENERKLAGPFIFFGTLAFVAGALFCYFVLLPQMFTFLLQKEDTTALNRRLAVARLHEEDSIRSLRLGDFERAAAWARLASGDMKAPGEGQTTESAFGLTLTLVPKTDVDVGSRLQGLGRIIDALHDALGPKASPVLLQVSDKRAEAANAWGNREFDKANAILDEAAQLMSGVAPERTGELAAVWELERLVSTAQARTESLNWTKPMLSMNEQLTLVLVLELAFGVIFELPLVMAVLGLVGLVSSSFLFKYQRHAFVVCLIVAAIITPTGDAVNLALMAGPMLLCYELGVLLVWIVEKRRAKREAAEGTPPAQ</sequence>
<evidence type="ECO:0000256" key="5">
    <source>
        <dbReference type="HAMAP-Rule" id="MF_00902"/>
    </source>
</evidence>
<keyword evidence="2 5" id="KW-0812">Transmembrane</keyword>
<feature type="transmembrane region" description="Helical" evidence="5">
    <location>
        <begin position="102"/>
        <end position="124"/>
    </location>
</feature>
<gene>
    <name evidence="5" type="primary">tatC</name>
    <name evidence="6" type="ORF">DI536_10295</name>
</gene>
<keyword evidence="5" id="KW-0653">Protein transport</keyword>
<evidence type="ECO:0000313" key="6">
    <source>
        <dbReference type="EMBL" id="PZR14557.1"/>
    </source>
</evidence>
<evidence type="ECO:0000313" key="7">
    <source>
        <dbReference type="Proteomes" id="UP000249061"/>
    </source>
</evidence>
<evidence type="ECO:0000256" key="1">
    <source>
        <dbReference type="ARBA" id="ARBA00004141"/>
    </source>
</evidence>
<dbReference type="Proteomes" id="UP000249061">
    <property type="component" value="Unassembled WGS sequence"/>
</dbReference>
<comment type="caution">
    <text evidence="6">The sequence shown here is derived from an EMBL/GenBank/DDBJ whole genome shotgun (WGS) entry which is preliminary data.</text>
</comment>
<dbReference type="HAMAP" id="MF_00902">
    <property type="entry name" value="TatC"/>
    <property type="match status" value="1"/>
</dbReference>
<reference evidence="6 7" key="1">
    <citation type="submission" date="2017-08" db="EMBL/GenBank/DDBJ databases">
        <title>Infants hospitalized years apart are colonized by the same room-sourced microbial strains.</title>
        <authorList>
            <person name="Brooks B."/>
            <person name="Olm M.R."/>
            <person name="Firek B.A."/>
            <person name="Baker R."/>
            <person name="Thomas B.C."/>
            <person name="Morowitz M.J."/>
            <person name="Banfield J.F."/>
        </authorList>
    </citation>
    <scope>NUCLEOTIDE SEQUENCE [LARGE SCALE GENOMIC DNA]</scope>
    <source>
        <strain evidence="6">S2_003_000_R2_14</strain>
    </source>
</reference>
<comment type="subunit">
    <text evidence="5">Forms a complex with TatA.</text>
</comment>
<feature type="transmembrane region" description="Helical" evidence="5">
    <location>
        <begin position="370"/>
        <end position="390"/>
    </location>
</feature>
<dbReference type="PANTHER" id="PTHR30371">
    <property type="entry name" value="SEC-INDEPENDENT PROTEIN TRANSLOCASE PROTEIN TATC"/>
    <property type="match status" value="1"/>
</dbReference>
<dbReference type="GO" id="GO:0043953">
    <property type="term" value="P:protein transport by the Tat complex"/>
    <property type="evidence" value="ECO:0007669"/>
    <property type="project" value="UniProtKB-UniRule"/>
</dbReference>
<protein>
    <recommendedName>
        <fullName evidence="5">Sec-independent protein translocase protein TatC</fullName>
    </recommendedName>
</protein>
<comment type="subcellular location">
    <subcellularLocation>
        <location evidence="5">Cell membrane</location>
        <topology evidence="5">Multi-pass membrane protein</topology>
    </subcellularLocation>
    <subcellularLocation>
        <location evidence="1">Membrane</location>
        <topology evidence="1">Multi-pass membrane protein</topology>
    </subcellularLocation>
</comment>
<feature type="transmembrane region" description="Helical" evidence="5">
    <location>
        <begin position="348"/>
        <end position="364"/>
    </location>
</feature>
<keyword evidence="5" id="KW-1003">Cell membrane</keyword>
<dbReference type="GO" id="GO:0009977">
    <property type="term" value="F:proton motive force dependent protein transmembrane transporter activity"/>
    <property type="evidence" value="ECO:0007669"/>
    <property type="project" value="TreeGrafter"/>
</dbReference>
<accession>A0A2W5TL80</accession>
<dbReference type="InterPro" id="IPR002033">
    <property type="entry name" value="TatC"/>
</dbReference>
<feature type="transmembrane region" description="Helical" evidence="5">
    <location>
        <begin position="69"/>
        <end position="90"/>
    </location>
</feature>
<evidence type="ECO:0000256" key="2">
    <source>
        <dbReference type="ARBA" id="ARBA00022692"/>
    </source>
</evidence>
<feature type="transmembrane region" description="Helical" evidence="5">
    <location>
        <begin position="310"/>
        <end position="336"/>
    </location>
</feature>
<keyword evidence="5" id="KW-0813">Transport</keyword>
<keyword evidence="3 5" id="KW-1133">Transmembrane helix</keyword>
<dbReference type="PRINTS" id="PR01840">
    <property type="entry name" value="TATCFAMILY"/>
</dbReference>
<comment type="similarity">
    <text evidence="5">Belongs to the TatC family.</text>
</comment>
<keyword evidence="4 5" id="KW-0472">Membrane</keyword>
<evidence type="ECO:0000256" key="4">
    <source>
        <dbReference type="ARBA" id="ARBA00023136"/>
    </source>
</evidence>
<dbReference type="PANTHER" id="PTHR30371:SF0">
    <property type="entry name" value="SEC-INDEPENDENT PROTEIN TRANSLOCASE PROTEIN TATC, CHLOROPLASTIC-RELATED"/>
    <property type="match status" value="1"/>
</dbReference>
<comment type="function">
    <text evidence="5">Part of the twin-arginine translocation (Tat) system that transports large folded proteins containing a characteristic twin-arginine motif in their signal peptide across membranes.</text>
</comment>